<proteinExistence type="predicted"/>
<reference evidence="1 2" key="1">
    <citation type="submission" date="2019-05" db="EMBL/GenBank/DDBJ databases">
        <title>Another draft genome of Portunus trituberculatus and its Hox gene families provides insights of decapod evolution.</title>
        <authorList>
            <person name="Jeong J.-H."/>
            <person name="Song I."/>
            <person name="Kim S."/>
            <person name="Choi T."/>
            <person name="Kim D."/>
            <person name="Ryu S."/>
            <person name="Kim W."/>
        </authorList>
    </citation>
    <scope>NUCLEOTIDE SEQUENCE [LARGE SCALE GENOMIC DNA]</scope>
    <source>
        <tissue evidence="1">Muscle</tissue>
    </source>
</reference>
<evidence type="ECO:0000313" key="1">
    <source>
        <dbReference type="EMBL" id="MPC20543.1"/>
    </source>
</evidence>
<accession>A0A5B7DHA3</accession>
<protein>
    <submittedName>
        <fullName evidence="1">Uncharacterized protein</fullName>
    </submittedName>
</protein>
<sequence length="64" mass="7640">MRIETERPDIKAITMWAEHRLPVCPVSRREGSGRESVRRPAARVCFNYLLEMTQQRERERVRGQ</sequence>
<comment type="caution">
    <text evidence="1">The sequence shown here is derived from an EMBL/GenBank/DDBJ whole genome shotgun (WGS) entry which is preliminary data.</text>
</comment>
<name>A0A5B7DHA3_PORTR</name>
<keyword evidence="2" id="KW-1185">Reference proteome</keyword>
<evidence type="ECO:0000313" key="2">
    <source>
        <dbReference type="Proteomes" id="UP000324222"/>
    </source>
</evidence>
<gene>
    <name evidence="1" type="ORF">E2C01_013491</name>
</gene>
<dbReference type="Proteomes" id="UP000324222">
    <property type="component" value="Unassembled WGS sequence"/>
</dbReference>
<dbReference type="AlphaFoldDB" id="A0A5B7DHA3"/>
<dbReference type="EMBL" id="VSRR010000883">
    <property type="protein sequence ID" value="MPC20543.1"/>
    <property type="molecule type" value="Genomic_DNA"/>
</dbReference>
<organism evidence="1 2">
    <name type="scientific">Portunus trituberculatus</name>
    <name type="common">Swimming crab</name>
    <name type="synonym">Neptunus trituberculatus</name>
    <dbReference type="NCBI Taxonomy" id="210409"/>
    <lineage>
        <taxon>Eukaryota</taxon>
        <taxon>Metazoa</taxon>
        <taxon>Ecdysozoa</taxon>
        <taxon>Arthropoda</taxon>
        <taxon>Crustacea</taxon>
        <taxon>Multicrustacea</taxon>
        <taxon>Malacostraca</taxon>
        <taxon>Eumalacostraca</taxon>
        <taxon>Eucarida</taxon>
        <taxon>Decapoda</taxon>
        <taxon>Pleocyemata</taxon>
        <taxon>Brachyura</taxon>
        <taxon>Eubrachyura</taxon>
        <taxon>Portunoidea</taxon>
        <taxon>Portunidae</taxon>
        <taxon>Portuninae</taxon>
        <taxon>Portunus</taxon>
    </lineage>
</organism>